<dbReference type="PATRIC" id="fig|1116213.3.peg.278"/>
<gene>
    <name evidence="3" type="primary">atpC</name>
    <name evidence="3" type="ORF">MHM_02630</name>
</gene>
<protein>
    <submittedName>
        <fullName evidence="3">ATP synthase F1, epsilon subunit</fullName>
    </submittedName>
</protein>
<evidence type="ECO:0000256" key="1">
    <source>
        <dbReference type="ARBA" id="ARBA00023196"/>
    </source>
</evidence>
<dbReference type="SUPFAM" id="SSF51344">
    <property type="entry name" value="Epsilon subunit of F1F0-ATP synthase N-terminal domain"/>
    <property type="match status" value="1"/>
</dbReference>
<evidence type="ECO:0000313" key="3">
    <source>
        <dbReference type="EMBL" id="CCE66781.1"/>
    </source>
</evidence>
<accession>G8C383</accession>
<dbReference type="InterPro" id="IPR020546">
    <property type="entry name" value="ATP_synth_F1_dsu/esu_N"/>
</dbReference>
<dbReference type="RefSeq" id="WP_015511646.1">
    <property type="nucleotide sequence ID" value="NC_021007.1"/>
</dbReference>
<dbReference type="AlphaFoldDB" id="G8C383"/>
<evidence type="ECO:0000259" key="2">
    <source>
        <dbReference type="Pfam" id="PF02823"/>
    </source>
</evidence>
<dbReference type="KEGG" id="mhb:MHM_02630"/>
<dbReference type="HOGENOM" id="CLU_1935727_0_0_14"/>
<sequence length="110" mass="12421">MISEPKHQRLRVNRLTSPNEPLRVRIIGPTKIFATEDVEFVKLNLFDGLMQINKRYAAVIEKLKGGEIRLKLASPSVAGKAEKKYSVSPGWVIVAHNLCEILVKHCEEIT</sequence>
<dbReference type="EMBL" id="HE613254">
    <property type="protein sequence ID" value="CCE66781.1"/>
    <property type="molecule type" value="Genomic_DNA"/>
</dbReference>
<keyword evidence="1" id="KW-0066">ATP synthesis</keyword>
<proteinExistence type="predicted"/>
<feature type="domain" description="ATP synthase F1 complex delta/epsilon subunit N-terminal" evidence="2">
    <location>
        <begin position="22"/>
        <end position="104"/>
    </location>
</feature>
<dbReference type="GO" id="GO:0015986">
    <property type="term" value="P:proton motive force-driven ATP synthesis"/>
    <property type="evidence" value="ECO:0007669"/>
    <property type="project" value="InterPro"/>
</dbReference>
<reference evidence="3" key="1">
    <citation type="submission" date="2011-11" db="EMBL/GenBank/DDBJ databases">
        <title>Complete genome sequence of Candidatus Mycoplasma haemominutum.</title>
        <authorList>
            <person name="Barker E.N."/>
            <person name="Darby A.C."/>
            <person name="Helps C.R."/>
            <person name="Peters I.R."/>
            <person name="Hughes M.A."/>
            <person name="Radford A.D."/>
            <person name="Novacco M."/>
            <person name="Boretti F."/>
            <person name="Hofmann-Lehmann R."/>
            <person name="Tasker S."/>
        </authorList>
    </citation>
    <scope>NUCLEOTIDE SEQUENCE</scope>
    <source>
        <strain evidence="3">Birmingham 1</strain>
    </source>
</reference>
<keyword evidence="1" id="KW-0139">CF(1)</keyword>
<dbReference type="Gene3D" id="2.60.15.10">
    <property type="entry name" value="F0F1 ATP synthase delta/epsilon subunit, N-terminal"/>
    <property type="match status" value="1"/>
</dbReference>
<dbReference type="GO" id="GO:0045259">
    <property type="term" value="C:proton-transporting ATP synthase complex"/>
    <property type="evidence" value="ECO:0007669"/>
    <property type="project" value="UniProtKB-KW"/>
</dbReference>
<organism evidence="3">
    <name type="scientific">Candidatus Mycoplasma haematominutum 'Birmingham 1'</name>
    <dbReference type="NCBI Taxonomy" id="1116213"/>
    <lineage>
        <taxon>Bacteria</taxon>
        <taxon>Bacillati</taxon>
        <taxon>Mycoplasmatota</taxon>
        <taxon>Mollicutes</taxon>
        <taxon>Mycoplasmataceae</taxon>
        <taxon>Mycoplasma</taxon>
    </lineage>
</organism>
<reference evidence="3" key="2">
    <citation type="submission" date="2011-11" db="EMBL/GenBank/DDBJ databases">
        <authorList>
            <person name="Barker E."/>
        </authorList>
    </citation>
    <scope>NUCLEOTIDE SEQUENCE</scope>
    <source>
        <strain evidence="3">Birmingham 1</strain>
    </source>
</reference>
<dbReference type="Pfam" id="PF02823">
    <property type="entry name" value="ATP-synt_DE_N"/>
    <property type="match status" value="1"/>
</dbReference>
<name>G8C383_9MOLU</name>
<dbReference type="InterPro" id="IPR036771">
    <property type="entry name" value="ATPsynth_dsu/esu_N"/>
</dbReference>